<reference evidence="1 2" key="1">
    <citation type="submission" date="2021-01" db="EMBL/GenBank/DDBJ databases">
        <title>Genomic Encyclopedia of Type Strains, Phase IV (KMG-IV): sequencing the most valuable type-strain genomes for metagenomic binning, comparative biology and taxonomic classification.</title>
        <authorList>
            <person name="Goeker M."/>
        </authorList>
    </citation>
    <scope>NUCLEOTIDE SEQUENCE [LARGE SCALE GENOMIC DNA]</scope>
    <source>
        <strain evidence="1 2">DSM 25890</strain>
    </source>
</reference>
<comment type="caution">
    <text evidence="1">The sequence shown here is derived from an EMBL/GenBank/DDBJ whole genome shotgun (WGS) entry which is preliminary data.</text>
</comment>
<protein>
    <submittedName>
        <fullName evidence="1">Uncharacterized protein</fullName>
    </submittedName>
</protein>
<proteinExistence type="predicted"/>
<accession>A0ABS2NQ60</accession>
<gene>
    <name evidence="1" type="ORF">JOC73_001651</name>
</gene>
<evidence type="ECO:0000313" key="1">
    <source>
        <dbReference type="EMBL" id="MBM7615089.1"/>
    </source>
</evidence>
<organism evidence="1 2">
    <name type="scientific">Alkaliphilus hydrothermalis</name>
    <dbReference type="NCBI Taxonomy" id="1482730"/>
    <lineage>
        <taxon>Bacteria</taxon>
        <taxon>Bacillati</taxon>
        <taxon>Bacillota</taxon>
        <taxon>Clostridia</taxon>
        <taxon>Peptostreptococcales</taxon>
        <taxon>Natronincolaceae</taxon>
        <taxon>Alkaliphilus</taxon>
    </lineage>
</organism>
<keyword evidence="2" id="KW-1185">Reference proteome</keyword>
<evidence type="ECO:0000313" key="2">
    <source>
        <dbReference type="Proteomes" id="UP001314796"/>
    </source>
</evidence>
<dbReference type="EMBL" id="JAFBEE010000009">
    <property type="protein sequence ID" value="MBM7615089.1"/>
    <property type="molecule type" value="Genomic_DNA"/>
</dbReference>
<name>A0ABS2NQ60_9FIRM</name>
<dbReference type="Proteomes" id="UP001314796">
    <property type="component" value="Unassembled WGS sequence"/>
</dbReference>
<sequence>MFLVIFAVIIFLLAFAWSLGGGSLVIEED</sequence>